<keyword evidence="7" id="KW-1185">Reference proteome</keyword>
<feature type="domain" description="Gfo/Idh/MocA-like oxidoreductase N-terminal" evidence="4">
    <location>
        <begin position="5"/>
        <end position="119"/>
    </location>
</feature>
<dbReference type="Gene3D" id="3.40.50.720">
    <property type="entry name" value="NAD(P)-binding Rossmann-like Domain"/>
    <property type="match status" value="1"/>
</dbReference>
<dbReference type="Gene3D" id="3.30.360.10">
    <property type="entry name" value="Dihydrodipicolinate Reductase, domain 2"/>
    <property type="match status" value="1"/>
</dbReference>
<evidence type="ECO:0000313" key="7">
    <source>
        <dbReference type="Proteomes" id="UP001183809"/>
    </source>
</evidence>
<proteinExistence type="inferred from homology"/>
<gene>
    <name evidence="6" type="ORF">RM764_02460</name>
</gene>
<dbReference type="SUPFAM" id="SSF55347">
    <property type="entry name" value="Glyceraldehyde-3-phosphate dehydrogenase-like, C-terminal domain"/>
    <property type="match status" value="1"/>
</dbReference>
<dbReference type="Pfam" id="PF01408">
    <property type="entry name" value="GFO_IDH_MocA"/>
    <property type="match status" value="1"/>
</dbReference>
<dbReference type="Pfam" id="PF22725">
    <property type="entry name" value="GFO_IDH_MocA_C3"/>
    <property type="match status" value="1"/>
</dbReference>
<feature type="domain" description="GFO/IDH/MocA-like oxidoreductase" evidence="5">
    <location>
        <begin position="141"/>
        <end position="245"/>
    </location>
</feature>
<comment type="similarity">
    <text evidence="1">Belongs to the Gfo/Idh/MocA family.</text>
</comment>
<organism evidence="6 7">
    <name type="scientific">Streptomyces gibsoniae</name>
    <dbReference type="NCBI Taxonomy" id="3075529"/>
    <lineage>
        <taxon>Bacteria</taxon>
        <taxon>Bacillati</taxon>
        <taxon>Actinomycetota</taxon>
        <taxon>Actinomycetes</taxon>
        <taxon>Kitasatosporales</taxon>
        <taxon>Streptomycetaceae</taxon>
        <taxon>Streptomyces</taxon>
    </lineage>
</organism>
<reference evidence="7" key="1">
    <citation type="submission" date="2023-07" db="EMBL/GenBank/DDBJ databases">
        <title>30 novel species of actinomycetes from the DSMZ collection.</title>
        <authorList>
            <person name="Nouioui I."/>
        </authorList>
    </citation>
    <scope>NUCLEOTIDE SEQUENCE [LARGE SCALE GENOMIC DNA]</scope>
    <source>
        <strain evidence="7">DSM 41699</strain>
    </source>
</reference>
<sequence>MRARRIAVVGLGAISRFYLAAIEASPAWRLAAVCDVSEERLLPHRGHRPTFTDHRTMLADAGPDAVVVTVPNDVHAAIAADALAAGVPVCVEKPLATRLEDAEALVAASRAREVCLFTAFHRRYNREVRALHGELRSAPAPVEVTIRYLERIEDHIGGDAWYLDPARCGGGCVADNGPNAYDVARLFVGDVGVELAEVERDALGVDRRAAVRLRSPGGVPVRVELDWSYPGEVKDVTVRLADGSLRTADMLRGFSAFKSSLWHEYVGVLDDFERAIRTGTEHGGDGLAALALTERTYRLADSGVTGGPWTTERLTTR</sequence>
<accession>A0ABU2TLQ3</accession>
<dbReference type="SUPFAM" id="SSF51735">
    <property type="entry name" value="NAD(P)-binding Rossmann-fold domains"/>
    <property type="match status" value="1"/>
</dbReference>
<dbReference type="Proteomes" id="UP001183809">
    <property type="component" value="Unassembled WGS sequence"/>
</dbReference>
<dbReference type="InterPro" id="IPR036291">
    <property type="entry name" value="NAD(P)-bd_dom_sf"/>
</dbReference>
<name>A0ABU2TLQ3_9ACTN</name>
<keyword evidence="3" id="KW-0732">Signal</keyword>
<dbReference type="InterPro" id="IPR051317">
    <property type="entry name" value="Gfo/Idh/MocA_oxidoreduct"/>
</dbReference>
<feature type="signal peptide" evidence="3">
    <location>
        <begin position="1"/>
        <end position="20"/>
    </location>
</feature>
<evidence type="ECO:0000259" key="5">
    <source>
        <dbReference type="Pfam" id="PF22725"/>
    </source>
</evidence>
<evidence type="ECO:0000256" key="1">
    <source>
        <dbReference type="ARBA" id="ARBA00010928"/>
    </source>
</evidence>
<evidence type="ECO:0000256" key="2">
    <source>
        <dbReference type="ARBA" id="ARBA00023002"/>
    </source>
</evidence>
<dbReference type="PANTHER" id="PTHR43708:SF5">
    <property type="entry name" value="CONSERVED EXPRESSED OXIDOREDUCTASE (EUROFUNG)-RELATED"/>
    <property type="match status" value="1"/>
</dbReference>
<evidence type="ECO:0000313" key="6">
    <source>
        <dbReference type="EMBL" id="MDT0461876.1"/>
    </source>
</evidence>
<dbReference type="InterPro" id="IPR055170">
    <property type="entry name" value="GFO_IDH_MocA-like_dom"/>
</dbReference>
<comment type="caution">
    <text evidence="6">The sequence shown here is derived from an EMBL/GenBank/DDBJ whole genome shotgun (WGS) entry which is preliminary data.</text>
</comment>
<dbReference type="EMBL" id="JAVREY010000002">
    <property type="protein sequence ID" value="MDT0461876.1"/>
    <property type="molecule type" value="Genomic_DNA"/>
</dbReference>
<protein>
    <submittedName>
        <fullName evidence="6">Gfo/Idh/MocA family oxidoreductase</fullName>
    </submittedName>
</protein>
<keyword evidence="2" id="KW-0560">Oxidoreductase</keyword>
<evidence type="ECO:0000259" key="4">
    <source>
        <dbReference type="Pfam" id="PF01408"/>
    </source>
</evidence>
<dbReference type="PANTHER" id="PTHR43708">
    <property type="entry name" value="CONSERVED EXPRESSED OXIDOREDUCTASE (EUROFUNG)"/>
    <property type="match status" value="1"/>
</dbReference>
<evidence type="ECO:0000256" key="3">
    <source>
        <dbReference type="SAM" id="SignalP"/>
    </source>
</evidence>
<feature type="chain" id="PRO_5047022402" evidence="3">
    <location>
        <begin position="21"/>
        <end position="317"/>
    </location>
</feature>
<dbReference type="RefSeq" id="WP_311691323.1">
    <property type="nucleotide sequence ID" value="NZ_JAVREY010000002.1"/>
</dbReference>
<dbReference type="InterPro" id="IPR000683">
    <property type="entry name" value="Gfo/Idh/MocA-like_OxRdtase_N"/>
</dbReference>